<evidence type="ECO:0000313" key="3">
    <source>
        <dbReference type="Proteomes" id="UP000617355"/>
    </source>
</evidence>
<dbReference type="RefSeq" id="WP_188526820.1">
    <property type="nucleotide sequence ID" value="NZ_BMGI01000002.1"/>
</dbReference>
<keyword evidence="3" id="KW-1185">Reference proteome</keyword>
<feature type="signal peptide" evidence="1">
    <location>
        <begin position="1"/>
        <end position="23"/>
    </location>
</feature>
<comment type="caution">
    <text evidence="2">The sequence shown here is derived from an EMBL/GenBank/DDBJ whole genome shotgun (WGS) entry which is preliminary data.</text>
</comment>
<gene>
    <name evidence="2" type="primary">omp</name>
    <name evidence="2" type="ORF">GCM10011358_12900</name>
</gene>
<reference evidence="3" key="1">
    <citation type="journal article" date="2019" name="Int. J. Syst. Evol. Microbiol.">
        <title>The Global Catalogue of Microorganisms (GCM) 10K type strain sequencing project: providing services to taxonomists for standard genome sequencing and annotation.</title>
        <authorList>
            <consortium name="The Broad Institute Genomics Platform"/>
            <consortium name="The Broad Institute Genome Sequencing Center for Infectious Disease"/>
            <person name="Wu L."/>
            <person name="Ma J."/>
        </authorList>
    </citation>
    <scope>NUCLEOTIDE SEQUENCE [LARGE SCALE GENOMIC DNA]</scope>
    <source>
        <strain evidence="3">CGMCC 1.12922</strain>
    </source>
</reference>
<dbReference type="EMBL" id="BMGI01000002">
    <property type="protein sequence ID" value="GGD30278.1"/>
    <property type="molecule type" value="Genomic_DNA"/>
</dbReference>
<protein>
    <submittedName>
        <fullName evidence="2">Outer membrane protein</fullName>
    </submittedName>
</protein>
<feature type="chain" id="PRO_5045832137" evidence="1">
    <location>
        <begin position="24"/>
        <end position="164"/>
    </location>
</feature>
<sequence>MRTYLSPLLAAGLCLGMTGIANAQDFDGAYGGAYGRINPNGTFNNDASVGAFAGYNMDVGNGMIMGVEGELDYDFNSEWGAPGDDDLTASANLRAGVDAGAALVYGKAGVGYSTAGTAAWNVGGGADVPIADDYFMRGEVERADPFAAGLPTRYNVKAGLGLRF</sequence>
<name>A0ABQ1QLK7_9RHOB</name>
<evidence type="ECO:0000313" key="2">
    <source>
        <dbReference type="EMBL" id="GGD30278.1"/>
    </source>
</evidence>
<dbReference type="Proteomes" id="UP000617355">
    <property type="component" value="Unassembled WGS sequence"/>
</dbReference>
<evidence type="ECO:0000256" key="1">
    <source>
        <dbReference type="SAM" id="SignalP"/>
    </source>
</evidence>
<keyword evidence="1" id="KW-0732">Signal</keyword>
<proteinExistence type="predicted"/>
<organism evidence="2 3">
    <name type="scientific">Sinisalibacter lacisalsi</name>
    <dbReference type="NCBI Taxonomy" id="1526570"/>
    <lineage>
        <taxon>Bacteria</taxon>
        <taxon>Pseudomonadati</taxon>
        <taxon>Pseudomonadota</taxon>
        <taxon>Alphaproteobacteria</taxon>
        <taxon>Rhodobacterales</taxon>
        <taxon>Roseobacteraceae</taxon>
        <taxon>Sinisalibacter</taxon>
    </lineage>
</organism>
<accession>A0ABQ1QLK7</accession>
<dbReference type="InterPro" id="IPR011250">
    <property type="entry name" value="OMP/PagP_B-barrel"/>
</dbReference>
<dbReference type="SUPFAM" id="SSF56925">
    <property type="entry name" value="OMPA-like"/>
    <property type="match status" value="1"/>
</dbReference>